<evidence type="ECO:0000256" key="9">
    <source>
        <dbReference type="SAM" id="SignalP"/>
    </source>
</evidence>
<keyword evidence="7" id="KW-0961">Cell wall biogenesis/degradation</keyword>
<evidence type="ECO:0000256" key="2">
    <source>
        <dbReference type="ARBA" id="ARBA00006055"/>
    </source>
</evidence>
<evidence type="ECO:0000256" key="4">
    <source>
        <dbReference type="ARBA" id="ARBA00022729"/>
    </source>
</evidence>
<name>A0A2C5Y6F3_9HYPO</name>
<evidence type="ECO:0000313" key="13">
    <source>
        <dbReference type="Proteomes" id="UP000224854"/>
    </source>
</evidence>
<dbReference type="GO" id="GO:0071555">
    <property type="term" value="P:cell wall organization"/>
    <property type="evidence" value="ECO:0007669"/>
    <property type="project" value="UniProtKB-KW"/>
</dbReference>
<feature type="domain" description="Cell wall protein YJL171C/Tos1 C-terminal" evidence="10">
    <location>
        <begin position="241"/>
        <end position="461"/>
    </location>
</feature>
<dbReference type="InterPro" id="IPR018807">
    <property type="entry name" value="YJL171C/Tos1_N"/>
</dbReference>
<reference evidence="12 13" key="1">
    <citation type="submission" date="2017-06" db="EMBL/GenBank/DDBJ databases">
        <title>Ant-infecting Ophiocordyceps genomes reveal a high diversity of potential behavioral manipulation genes and a possible major role for enterotoxins.</title>
        <authorList>
            <person name="De Bekker C."/>
            <person name="Evans H.C."/>
            <person name="Brachmann A."/>
            <person name="Hughes D.P."/>
        </authorList>
    </citation>
    <scope>NUCLEOTIDE SEQUENCE [LARGE SCALE GENOMIC DNA]</scope>
    <source>
        <strain evidence="12 13">1348a</strain>
    </source>
</reference>
<proteinExistence type="inferred from homology"/>
<dbReference type="PANTHER" id="PTHR31737">
    <property type="entry name" value="PROTEIN TOS1"/>
    <property type="match status" value="1"/>
</dbReference>
<feature type="chain" id="PRO_5013061541" description="glucan endo-1,3-beta-D-glucosidase" evidence="9">
    <location>
        <begin position="18"/>
        <end position="479"/>
    </location>
</feature>
<dbReference type="InterPro" id="IPR018805">
    <property type="entry name" value="YJL171C/Tos1_C"/>
</dbReference>
<dbReference type="Pfam" id="PF10287">
    <property type="entry name" value="YJL171C_Tos1_C"/>
    <property type="match status" value="1"/>
</dbReference>
<dbReference type="GO" id="GO:0042973">
    <property type="term" value="F:glucan endo-1,3-beta-D-glucosidase activity"/>
    <property type="evidence" value="ECO:0007669"/>
    <property type="project" value="UniProtKB-EC"/>
</dbReference>
<evidence type="ECO:0000256" key="3">
    <source>
        <dbReference type="ARBA" id="ARBA00012780"/>
    </source>
</evidence>
<gene>
    <name evidence="12" type="ORF">CDD82_775</name>
</gene>
<evidence type="ECO:0000256" key="8">
    <source>
        <dbReference type="SAM" id="MobiDB-lite"/>
    </source>
</evidence>
<evidence type="ECO:0000256" key="1">
    <source>
        <dbReference type="ARBA" id="ARBA00000382"/>
    </source>
</evidence>
<sequence>MKCFLACLVASAGSAWGLTQQCSAEKAVNESGNWFCGNVEHILYEGLPRGSWSYDEVVEMSPEGKCIVREKQYNGPLGPLAQDLSIHMRGPLNLKQAAVYTFSSECKAKSRRSRLRRSVARKDHKRAVWVTATIDGKVVSWVNNWFGQPAAASSVAPSPASPGETIFVTSTTVTLVEAAAATARSSGPSVQTSTGPSMAASTAQSSALPTTSSEPRPFSQHELPEAPVDQDDIPETPVECDWERVAYYSAEKQHAENIMFMGNYGGQGSGVWDKVWGNSLSYLNADGTAGSASPQILKNVELKSNQEFSIFSAEKCDESCGFSRVPEMAYKGFGGANKVFLFHFNMPFDGNRGFNGDKPAIWALNAQIPRTSQYTACSCWRSGCGEVDIYEVLAPGDNKCKSTFHLASRSGGSSDWFERPADSFIKVAVVFDHASASVSIHRLDDGVDFSQSLDQETVQSWLRGTTKHQTLRSLFQMSS</sequence>
<evidence type="ECO:0000259" key="11">
    <source>
        <dbReference type="Pfam" id="PF10290"/>
    </source>
</evidence>
<evidence type="ECO:0000256" key="7">
    <source>
        <dbReference type="ARBA" id="ARBA00023316"/>
    </source>
</evidence>
<dbReference type="AlphaFoldDB" id="A0A2C5Y6F3"/>
<feature type="signal peptide" evidence="9">
    <location>
        <begin position="1"/>
        <end position="17"/>
    </location>
</feature>
<dbReference type="Proteomes" id="UP000224854">
    <property type="component" value="Unassembled WGS sequence"/>
</dbReference>
<dbReference type="EC" id="3.2.1.39" evidence="3"/>
<dbReference type="OrthoDB" id="118256at2759"/>
<protein>
    <recommendedName>
        <fullName evidence="3">glucan endo-1,3-beta-D-glucosidase</fullName>
        <ecNumber evidence="3">3.2.1.39</ecNumber>
    </recommendedName>
</protein>
<comment type="similarity">
    <text evidence="2">Belongs to the PGA52 family.</text>
</comment>
<evidence type="ECO:0000313" key="12">
    <source>
        <dbReference type="EMBL" id="PHH83459.1"/>
    </source>
</evidence>
<dbReference type="GO" id="GO:0009277">
    <property type="term" value="C:fungal-type cell wall"/>
    <property type="evidence" value="ECO:0007669"/>
    <property type="project" value="TreeGrafter"/>
</dbReference>
<dbReference type="PANTHER" id="PTHR31737:SF2">
    <property type="entry name" value="PROTEIN TOS1"/>
    <property type="match status" value="1"/>
</dbReference>
<evidence type="ECO:0000259" key="10">
    <source>
        <dbReference type="Pfam" id="PF10287"/>
    </source>
</evidence>
<comment type="caution">
    <text evidence="12">The sequence shown here is derived from an EMBL/GenBank/DDBJ whole genome shotgun (WGS) entry which is preliminary data.</text>
</comment>
<feature type="domain" description="Cell wall protein YJL171C/Tos1 N-terminal" evidence="11">
    <location>
        <begin position="41"/>
        <end position="101"/>
    </location>
</feature>
<keyword evidence="5" id="KW-0378">Hydrolase</keyword>
<dbReference type="EMBL" id="NJEU01000012">
    <property type="protein sequence ID" value="PHH83459.1"/>
    <property type="molecule type" value="Genomic_DNA"/>
</dbReference>
<evidence type="ECO:0000256" key="6">
    <source>
        <dbReference type="ARBA" id="ARBA00023295"/>
    </source>
</evidence>
<feature type="region of interest" description="Disordered" evidence="8">
    <location>
        <begin position="181"/>
        <end position="235"/>
    </location>
</feature>
<keyword evidence="6" id="KW-0326">Glycosidase</keyword>
<comment type="catalytic activity">
    <reaction evidence="1">
        <text>Hydrolysis of (1-&gt;3)-beta-D-glucosidic linkages in (1-&gt;3)-beta-D-glucans.</text>
        <dbReference type="EC" id="3.2.1.39"/>
    </reaction>
</comment>
<evidence type="ECO:0000256" key="5">
    <source>
        <dbReference type="ARBA" id="ARBA00022801"/>
    </source>
</evidence>
<feature type="compositionally biased region" description="Polar residues" evidence="8">
    <location>
        <begin position="187"/>
        <end position="214"/>
    </location>
</feature>
<keyword evidence="4 9" id="KW-0732">Signal</keyword>
<dbReference type="Pfam" id="PF10290">
    <property type="entry name" value="YJL171C_Tos1_N"/>
    <property type="match status" value="1"/>
</dbReference>
<accession>A0A2C5Y6F3</accession>
<organism evidence="12 13">
    <name type="scientific">Ophiocordyceps australis</name>
    <dbReference type="NCBI Taxonomy" id="1399860"/>
    <lineage>
        <taxon>Eukaryota</taxon>
        <taxon>Fungi</taxon>
        <taxon>Dikarya</taxon>
        <taxon>Ascomycota</taxon>
        <taxon>Pezizomycotina</taxon>
        <taxon>Sordariomycetes</taxon>
        <taxon>Hypocreomycetidae</taxon>
        <taxon>Hypocreales</taxon>
        <taxon>Ophiocordycipitaceae</taxon>
        <taxon>Ophiocordyceps</taxon>
    </lineage>
</organism>
<keyword evidence="13" id="KW-1185">Reference proteome</keyword>